<feature type="region of interest" description="Disordered" evidence="12">
    <location>
        <begin position="23"/>
        <end position="42"/>
    </location>
</feature>
<name>A0A1D1ZIY4_9ARAE</name>
<evidence type="ECO:0000256" key="3">
    <source>
        <dbReference type="ARBA" id="ARBA00022692"/>
    </source>
</evidence>
<feature type="region of interest" description="Disordered" evidence="12">
    <location>
        <begin position="589"/>
        <end position="624"/>
    </location>
</feature>
<dbReference type="PROSITE" id="PS50811">
    <property type="entry name" value="WRKY"/>
    <property type="match status" value="2"/>
</dbReference>
<protein>
    <submittedName>
        <fullName evidence="14">Putative WRKY transcription factor 4</fullName>
    </submittedName>
</protein>
<evidence type="ECO:0000256" key="8">
    <source>
        <dbReference type="ARBA" id="ARBA00023125"/>
    </source>
</evidence>
<dbReference type="SMART" id="SM00774">
    <property type="entry name" value="WRKY"/>
    <property type="match status" value="2"/>
</dbReference>
<dbReference type="GO" id="GO:0003700">
    <property type="term" value="F:DNA-binding transcription factor activity"/>
    <property type="evidence" value="ECO:0007669"/>
    <property type="project" value="InterPro"/>
</dbReference>
<dbReference type="GO" id="GO:0016020">
    <property type="term" value="C:membrane"/>
    <property type="evidence" value="ECO:0007669"/>
    <property type="project" value="UniProtKB-SubCell"/>
</dbReference>
<feature type="domain" description="WRKY" evidence="13">
    <location>
        <begin position="658"/>
        <end position="722"/>
    </location>
</feature>
<feature type="region of interest" description="Disordered" evidence="12">
    <location>
        <begin position="555"/>
        <end position="575"/>
    </location>
</feature>
<feature type="region of interest" description="Disordered" evidence="12">
    <location>
        <begin position="528"/>
        <end position="547"/>
    </location>
</feature>
<evidence type="ECO:0000259" key="13">
    <source>
        <dbReference type="PROSITE" id="PS50811"/>
    </source>
</evidence>
<keyword evidence="3" id="KW-0812">Transmembrane</keyword>
<keyword evidence="4" id="KW-0677">Repeat</keyword>
<keyword evidence="8" id="KW-0238">DNA-binding</keyword>
<keyword evidence="10" id="KW-0804">Transcription</keyword>
<evidence type="ECO:0000256" key="11">
    <source>
        <dbReference type="ARBA" id="ARBA00023242"/>
    </source>
</evidence>
<dbReference type="GO" id="GO:0006865">
    <property type="term" value="P:amino acid transport"/>
    <property type="evidence" value="ECO:0007669"/>
    <property type="project" value="UniProtKB-KW"/>
</dbReference>
<dbReference type="EMBL" id="GDJX01000996">
    <property type="protein sequence ID" value="JAT66940.1"/>
    <property type="molecule type" value="Transcribed_RNA"/>
</dbReference>
<dbReference type="FunFam" id="2.20.25.80:FF:000006">
    <property type="entry name" value="WRKY transcription factor"/>
    <property type="match status" value="1"/>
</dbReference>
<evidence type="ECO:0000256" key="5">
    <source>
        <dbReference type="ARBA" id="ARBA00022970"/>
    </source>
</evidence>
<feature type="compositionally biased region" description="Polar residues" evidence="12">
    <location>
        <begin position="594"/>
        <end position="606"/>
    </location>
</feature>
<dbReference type="PANTHER" id="PTHR31221:SF130">
    <property type="entry name" value="WRKY TRANSCRIPTION FACTOR 3-RELATED"/>
    <property type="match status" value="1"/>
</dbReference>
<feature type="region of interest" description="Disordered" evidence="12">
    <location>
        <begin position="328"/>
        <end position="363"/>
    </location>
</feature>
<evidence type="ECO:0000256" key="10">
    <source>
        <dbReference type="ARBA" id="ARBA00023163"/>
    </source>
</evidence>
<evidence type="ECO:0000256" key="4">
    <source>
        <dbReference type="ARBA" id="ARBA00022737"/>
    </source>
</evidence>
<evidence type="ECO:0000256" key="9">
    <source>
        <dbReference type="ARBA" id="ARBA00023136"/>
    </source>
</evidence>
<dbReference type="GO" id="GO:0005634">
    <property type="term" value="C:nucleus"/>
    <property type="evidence" value="ECO:0007669"/>
    <property type="project" value="UniProtKB-SubCell"/>
</dbReference>
<feature type="non-terminal residue" evidence="14">
    <location>
        <position position="722"/>
    </location>
</feature>
<dbReference type="Gene3D" id="2.20.25.80">
    <property type="entry name" value="WRKY domain"/>
    <property type="match status" value="2"/>
</dbReference>
<comment type="subcellular location">
    <subcellularLocation>
        <location evidence="2">Membrane</location>
    </subcellularLocation>
    <subcellularLocation>
        <location evidence="1">Nucleus</location>
    </subcellularLocation>
</comment>
<keyword evidence="11" id="KW-0539">Nucleus</keyword>
<feature type="compositionally biased region" description="Polar residues" evidence="12">
    <location>
        <begin position="566"/>
        <end position="575"/>
    </location>
</feature>
<evidence type="ECO:0000256" key="2">
    <source>
        <dbReference type="ARBA" id="ARBA00004370"/>
    </source>
</evidence>
<dbReference type="FunFam" id="2.20.25.80:FF:000001">
    <property type="entry name" value="WRKY transcription factor 33"/>
    <property type="match status" value="1"/>
</dbReference>
<reference evidence="14" key="1">
    <citation type="submission" date="2015-07" db="EMBL/GenBank/DDBJ databases">
        <title>Transcriptome Assembly of Anthurium amnicola.</title>
        <authorList>
            <person name="Suzuki J."/>
        </authorList>
    </citation>
    <scope>NUCLEOTIDE SEQUENCE</scope>
</reference>
<organism evidence="14">
    <name type="scientific">Anthurium amnicola</name>
    <dbReference type="NCBI Taxonomy" id="1678845"/>
    <lineage>
        <taxon>Eukaryota</taxon>
        <taxon>Viridiplantae</taxon>
        <taxon>Streptophyta</taxon>
        <taxon>Embryophyta</taxon>
        <taxon>Tracheophyta</taxon>
        <taxon>Spermatophyta</taxon>
        <taxon>Magnoliopsida</taxon>
        <taxon>Liliopsida</taxon>
        <taxon>Araceae</taxon>
        <taxon>Pothoideae</taxon>
        <taxon>Potheae</taxon>
        <taxon>Anthurium</taxon>
    </lineage>
</organism>
<dbReference type="SUPFAM" id="SSF118290">
    <property type="entry name" value="WRKY DNA-binding domain"/>
    <property type="match status" value="2"/>
</dbReference>
<accession>A0A1D1ZIY4</accession>
<dbReference type="Pfam" id="PF03106">
    <property type="entry name" value="WRKY"/>
    <property type="match status" value="2"/>
</dbReference>
<proteinExistence type="predicted"/>
<dbReference type="InterPro" id="IPR003657">
    <property type="entry name" value="WRKY_dom"/>
</dbReference>
<feature type="compositionally biased region" description="Basic and acidic residues" evidence="12">
    <location>
        <begin position="230"/>
        <end position="242"/>
    </location>
</feature>
<keyword evidence="5" id="KW-0813">Transport</keyword>
<feature type="region of interest" description="Disordered" evidence="12">
    <location>
        <begin position="453"/>
        <end position="472"/>
    </location>
</feature>
<dbReference type="InterPro" id="IPR044810">
    <property type="entry name" value="WRKY_plant"/>
</dbReference>
<feature type="compositionally biased region" description="Low complexity" evidence="12">
    <location>
        <begin position="328"/>
        <end position="343"/>
    </location>
</feature>
<evidence type="ECO:0000256" key="12">
    <source>
        <dbReference type="SAM" id="MobiDB-lite"/>
    </source>
</evidence>
<feature type="domain" description="WRKY" evidence="13">
    <location>
        <begin position="477"/>
        <end position="535"/>
    </location>
</feature>
<sequence>MSSSRSSPVMAMGSTYSLLPVTSSGVELQPHPPAGGTTPGSHPYYVGDADGHDKDDLPLILNGAGRDGDEEKGAAAGSGVPGAVFNLATSVIGAGIMALPAAMRVLGLALGLASIALMGALSELSIELLVRFSVLSRASSYGDAVRSALGLPARALAEACVVVNNAGVLVVYLIIIGDVMSGSPSHAGVLDQWLGDGPWNDRRLVILLLLVLLRLPCRCCCCFGWRSQADRPSERDPNRMAAEEEGAPRAAPPPRPTIALPPRSSYASLFSRGAGGAGVSEVSPGPLTLVSSFFANDPDSECRSFSQLLAGAMASPVASVARRVAGGSSAGEGRAASAASIAAAPPPEEAEKERGPLAPSPFFTVPSGLSPASLLESPAFGPGSFGMTHQQALVQVTGQAVQGNAHMQIQVEYPPDMSAAAAASLMHPASSSIDSASLQRAQTLASDIIATTSETAESSHSGQLSQPMPLIVDKPSDDGYNWRKYGQKQVKSSEYPRSYYKCTHPDCPVKKKVERSLDGQVIEIIYRGQHNHQLPPPNKRLKDSSSMLGASSELNGILDVPDNSETDSQSQIGNFNGISEYTSAAQISWRDQESVQATPEQLSSSSDGEEVGNAEVRTEERNDIEHDFKRRKMDTGVIESSSSHRTVTEPRIIVQTRSEVDLLDDGYRWRKYGQKVVKGNPHPRSYYKCTTAGCNVRKHVERASTDPKAVITAYEGKHNHDV</sequence>
<keyword evidence="9" id="KW-0472">Membrane</keyword>
<dbReference type="InterPro" id="IPR036576">
    <property type="entry name" value="WRKY_dom_sf"/>
</dbReference>
<dbReference type="GO" id="GO:0043565">
    <property type="term" value="F:sequence-specific DNA binding"/>
    <property type="evidence" value="ECO:0007669"/>
    <property type="project" value="InterPro"/>
</dbReference>
<evidence type="ECO:0000256" key="6">
    <source>
        <dbReference type="ARBA" id="ARBA00022989"/>
    </source>
</evidence>
<evidence type="ECO:0000256" key="1">
    <source>
        <dbReference type="ARBA" id="ARBA00004123"/>
    </source>
</evidence>
<feature type="region of interest" description="Disordered" evidence="12">
    <location>
        <begin position="230"/>
        <end position="257"/>
    </location>
</feature>
<dbReference type="PANTHER" id="PTHR31221">
    <property type="entry name" value="WRKY TRANSCRIPTION FACTOR PROTEIN 1-RELATED"/>
    <property type="match status" value="1"/>
</dbReference>
<gene>
    <name evidence="14" type="primary">WRKY4_9</name>
    <name evidence="14" type="ORF">g.62894</name>
</gene>
<keyword evidence="6" id="KW-1133">Transmembrane helix</keyword>
<dbReference type="Pfam" id="PF01490">
    <property type="entry name" value="Aa_trans"/>
    <property type="match status" value="1"/>
</dbReference>
<evidence type="ECO:0000256" key="7">
    <source>
        <dbReference type="ARBA" id="ARBA00023015"/>
    </source>
</evidence>
<evidence type="ECO:0000313" key="14">
    <source>
        <dbReference type="EMBL" id="JAT66940.1"/>
    </source>
</evidence>
<keyword evidence="7" id="KW-0805">Transcription regulation</keyword>
<keyword evidence="5" id="KW-0029">Amino-acid transport</keyword>
<dbReference type="AlphaFoldDB" id="A0A1D1ZIY4"/>
<dbReference type="InterPro" id="IPR013057">
    <property type="entry name" value="AA_transpt_TM"/>
</dbReference>